<proteinExistence type="inferred from homology"/>
<evidence type="ECO:0000256" key="1">
    <source>
        <dbReference type="ARBA" id="ARBA00002307"/>
    </source>
</evidence>
<evidence type="ECO:0000256" key="3">
    <source>
        <dbReference type="ARBA" id="ARBA00011486"/>
    </source>
</evidence>
<evidence type="ECO:0000256" key="4">
    <source>
        <dbReference type="ARBA" id="ARBA00017712"/>
    </source>
</evidence>
<protein>
    <recommendedName>
        <fullName evidence="4">Ornithine decarboxylase antizyme</fullName>
    </recommendedName>
</protein>
<dbReference type="InterPro" id="IPR016181">
    <property type="entry name" value="Acyl_CoA_acyltransferase"/>
</dbReference>
<dbReference type="GO" id="GO:0045732">
    <property type="term" value="P:positive regulation of protein catabolic process"/>
    <property type="evidence" value="ECO:0007669"/>
    <property type="project" value="TreeGrafter"/>
</dbReference>
<dbReference type="GO" id="GO:0005634">
    <property type="term" value="C:nucleus"/>
    <property type="evidence" value="ECO:0007669"/>
    <property type="project" value="TreeGrafter"/>
</dbReference>
<comment type="caution">
    <text evidence="6">The sequence shown here is derived from an EMBL/GenBank/DDBJ whole genome shotgun (WGS) entry which is preliminary data.</text>
</comment>
<name>A0A0B1P1B9_UNCNE</name>
<dbReference type="Proteomes" id="UP000030854">
    <property type="component" value="Unassembled WGS sequence"/>
</dbReference>
<comment type="subunit">
    <text evidence="3">Interacts with ODC and thereby sterically blocks ODC homodimerization.</text>
</comment>
<dbReference type="PANTHER" id="PTHR10279:SF10">
    <property type="entry name" value="ORNITHINE DECARBOXYLASE ANTIZYME"/>
    <property type="match status" value="1"/>
</dbReference>
<dbReference type="InterPro" id="IPR002993">
    <property type="entry name" value="ODC_AZ"/>
</dbReference>
<evidence type="ECO:0000313" key="7">
    <source>
        <dbReference type="Proteomes" id="UP000030854"/>
    </source>
</evidence>
<organism evidence="6 7">
    <name type="scientific">Uncinula necator</name>
    <name type="common">Grape powdery mildew</name>
    <dbReference type="NCBI Taxonomy" id="52586"/>
    <lineage>
        <taxon>Eukaryota</taxon>
        <taxon>Fungi</taxon>
        <taxon>Dikarya</taxon>
        <taxon>Ascomycota</taxon>
        <taxon>Pezizomycotina</taxon>
        <taxon>Leotiomycetes</taxon>
        <taxon>Erysiphales</taxon>
        <taxon>Erysiphaceae</taxon>
        <taxon>Erysiphe</taxon>
    </lineage>
</organism>
<reference evidence="6 7" key="1">
    <citation type="journal article" date="2014" name="BMC Genomics">
        <title>Adaptive genomic structural variation in the grape powdery mildew pathogen, Erysiphe necator.</title>
        <authorList>
            <person name="Jones L."/>
            <person name="Riaz S."/>
            <person name="Morales-Cruz A."/>
            <person name="Amrine K.C."/>
            <person name="McGuire B."/>
            <person name="Gubler W.D."/>
            <person name="Walker M.A."/>
            <person name="Cantu D."/>
        </authorList>
    </citation>
    <scope>NUCLEOTIDE SEQUENCE [LARGE SCALE GENOMIC DNA]</scope>
    <source>
        <strain evidence="7">c</strain>
    </source>
</reference>
<gene>
    <name evidence="6" type="ORF">EV44_g6168</name>
</gene>
<accession>A0A0B1P1B9</accession>
<dbReference type="Gene3D" id="3.40.630.60">
    <property type="match status" value="1"/>
</dbReference>
<keyword evidence="7" id="KW-1185">Reference proteome</keyword>
<dbReference type="AlphaFoldDB" id="A0A0B1P1B9"/>
<dbReference type="GO" id="GO:0008073">
    <property type="term" value="F:ornithine decarboxylase inhibitor activity"/>
    <property type="evidence" value="ECO:0007669"/>
    <property type="project" value="InterPro"/>
</dbReference>
<dbReference type="SUPFAM" id="SSF55729">
    <property type="entry name" value="Acyl-CoA N-acyltransferases (Nat)"/>
    <property type="match status" value="1"/>
</dbReference>
<keyword evidence="5" id="KW-0688">Ribosomal frameshifting</keyword>
<dbReference type="EMBL" id="JNVN01003867">
    <property type="protein sequence ID" value="KHJ30619.1"/>
    <property type="molecule type" value="Genomic_DNA"/>
</dbReference>
<evidence type="ECO:0000313" key="6">
    <source>
        <dbReference type="EMBL" id="KHJ30619.1"/>
    </source>
</evidence>
<dbReference type="InterPro" id="IPR038581">
    <property type="entry name" value="ODC_AZ_sf"/>
</dbReference>
<evidence type="ECO:0000256" key="5">
    <source>
        <dbReference type="ARBA" id="ARBA00022758"/>
    </source>
</evidence>
<dbReference type="HOGENOM" id="CLU_086393_1_0_1"/>
<dbReference type="Pfam" id="PF02100">
    <property type="entry name" value="ODC_AZ"/>
    <property type="match status" value="1"/>
</dbReference>
<comment type="similarity">
    <text evidence="2">Belongs to the ODC antizyme family.</text>
</comment>
<comment type="function">
    <text evidence="1">Ornithine decarboxylase (ODC) antizyme protein that negatively regulates ODC activity and intracellular polyamine biosynthesis in response to increased intracellular polyamine levels. Binds to ODC monomers, inhibiting the assembly of the functional ODC homodimer, and targets the monomers for ubiquitin-independent proteolytic destruction by the 26S proteasome.</text>
</comment>
<dbReference type="PANTHER" id="PTHR10279">
    <property type="entry name" value="ORNITHINE DECARBOXYLASE ANTIZYME"/>
    <property type="match status" value="1"/>
</dbReference>
<dbReference type="GO" id="GO:0005737">
    <property type="term" value="C:cytoplasm"/>
    <property type="evidence" value="ECO:0007669"/>
    <property type="project" value="TreeGrafter"/>
</dbReference>
<dbReference type="GO" id="GO:0075523">
    <property type="term" value="P:viral translational frameshifting"/>
    <property type="evidence" value="ECO:0007669"/>
    <property type="project" value="UniProtKB-KW"/>
</dbReference>
<dbReference type="OMA" id="YIEMWDY"/>
<evidence type="ECO:0000256" key="2">
    <source>
        <dbReference type="ARBA" id="ARBA00008796"/>
    </source>
</evidence>
<sequence>MRVVFLGEEGRYTDNGSYDMIASKPVSGKNTLYTHEKRQCTKVGAYFEMWDYVGGSSFRGFVGGHGNKQGLFIFFEKSIIHKDLKRGLMALIDFAEVVFDVAQITMCLDRSIPENETKFLLKSLSWVGFKPVTLESRINEIQTSDISSKWFFLGMEM</sequence>
<dbReference type="STRING" id="52586.A0A0B1P1B9"/>